<name>A0ABT6HPA0_9ACTN</name>
<keyword evidence="1" id="KW-1133">Transmembrane helix</keyword>
<feature type="transmembrane region" description="Helical" evidence="1">
    <location>
        <begin position="154"/>
        <end position="174"/>
    </location>
</feature>
<dbReference type="Proteomes" id="UP001223144">
    <property type="component" value="Unassembled WGS sequence"/>
</dbReference>
<keyword evidence="1" id="KW-0812">Transmembrane</keyword>
<feature type="transmembrane region" description="Helical" evidence="1">
    <location>
        <begin position="82"/>
        <end position="103"/>
    </location>
</feature>
<sequence length="303" mass="32216">MHVILRQVWSAVRPVTAQQRFLWWCGTLLLASGAVHAVVAAVDWTPWRGAVSWRKPVVFGMSFGVLSWSAVWVMRQLPARRWGWLPASLLGAGSVVEVTMITMQRWRGEASHFNQEAAFDSAVWSVMGSVVVLVAFAVALFLVWSLVRFQGTPAARIAVVAGLLAILASGYIGFGMAEEGEAVVDATGRVPDTVVFGAEGSAKLAHAVGMHGLQVLGLLAIGLGLRLPPARTQVRLMALAVVGYGALYASVTATAYAGLPWTAPGRLPALLGLAGAAAVLAVSVIVARRLTLGVERRRADMMR</sequence>
<feature type="transmembrane region" description="Helical" evidence="1">
    <location>
        <begin position="204"/>
        <end position="225"/>
    </location>
</feature>
<evidence type="ECO:0000313" key="3">
    <source>
        <dbReference type="Proteomes" id="UP001223144"/>
    </source>
</evidence>
<accession>A0ABT6HPA0</accession>
<dbReference type="RefSeq" id="WP_279929108.1">
    <property type="nucleotide sequence ID" value="NZ_JARWBG010000019.1"/>
</dbReference>
<keyword evidence="3" id="KW-1185">Reference proteome</keyword>
<organism evidence="2 3">
    <name type="scientific">Streptomyces chengmaiensis</name>
    <dbReference type="NCBI Taxonomy" id="3040919"/>
    <lineage>
        <taxon>Bacteria</taxon>
        <taxon>Bacillati</taxon>
        <taxon>Actinomycetota</taxon>
        <taxon>Actinomycetes</taxon>
        <taxon>Kitasatosporales</taxon>
        <taxon>Streptomycetaceae</taxon>
        <taxon>Streptomyces</taxon>
    </lineage>
</organism>
<feature type="transmembrane region" description="Helical" evidence="1">
    <location>
        <begin position="237"/>
        <end position="257"/>
    </location>
</feature>
<proteinExistence type="predicted"/>
<feature type="transmembrane region" description="Helical" evidence="1">
    <location>
        <begin position="21"/>
        <end position="42"/>
    </location>
</feature>
<feature type="transmembrane region" description="Helical" evidence="1">
    <location>
        <begin position="57"/>
        <end position="75"/>
    </location>
</feature>
<evidence type="ECO:0000256" key="1">
    <source>
        <dbReference type="SAM" id="Phobius"/>
    </source>
</evidence>
<feature type="transmembrane region" description="Helical" evidence="1">
    <location>
        <begin position="123"/>
        <end position="147"/>
    </location>
</feature>
<dbReference type="EMBL" id="JARWBG010000019">
    <property type="protein sequence ID" value="MDH2390551.1"/>
    <property type="molecule type" value="Genomic_DNA"/>
</dbReference>
<protein>
    <submittedName>
        <fullName evidence="2">Uncharacterized protein</fullName>
    </submittedName>
</protein>
<gene>
    <name evidence="2" type="ORF">QCN29_17485</name>
</gene>
<comment type="caution">
    <text evidence="2">The sequence shown here is derived from an EMBL/GenBank/DDBJ whole genome shotgun (WGS) entry which is preliminary data.</text>
</comment>
<feature type="transmembrane region" description="Helical" evidence="1">
    <location>
        <begin position="269"/>
        <end position="287"/>
    </location>
</feature>
<reference evidence="2 3" key="1">
    <citation type="submission" date="2023-04" db="EMBL/GenBank/DDBJ databases">
        <title>Streptomyces chengmaiensis sp. nov. isolated from the stem of mangrove plant in Hainan.</title>
        <authorList>
            <person name="Huang X."/>
            <person name="Zhou S."/>
            <person name="Chu X."/>
            <person name="Xie Y."/>
            <person name="Lin Y."/>
        </authorList>
    </citation>
    <scope>NUCLEOTIDE SEQUENCE [LARGE SCALE GENOMIC DNA]</scope>
    <source>
        <strain evidence="2 3">HNM0663</strain>
    </source>
</reference>
<keyword evidence="1" id="KW-0472">Membrane</keyword>
<evidence type="ECO:0000313" key="2">
    <source>
        <dbReference type="EMBL" id="MDH2390551.1"/>
    </source>
</evidence>